<accession>A0ABM9CAW8</accession>
<keyword evidence="3" id="KW-1185">Reference proteome</keyword>
<dbReference type="EMBL" id="CAKMMF010000015">
    <property type="protein sequence ID" value="CAH1208945.1"/>
    <property type="molecule type" value="Genomic_DNA"/>
</dbReference>
<protein>
    <recommendedName>
        <fullName evidence="1">FAD-binding domain-containing protein</fullName>
    </recommendedName>
</protein>
<dbReference type="InterPro" id="IPR036188">
    <property type="entry name" value="FAD/NAD-bd_sf"/>
</dbReference>
<feature type="domain" description="FAD-binding" evidence="1">
    <location>
        <begin position="6"/>
        <end position="149"/>
    </location>
</feature>
<dbReference type="Gene3D" id="3.50.50.60">
    <property type="entry name" value="FAD/NAD(P)-binding domain"/>
    <property type="match status" value="1"/>
</dbReference>
<dbReference type="Proteomes" id="UP000838686">
    <property type="component" value="Unassembled WGS sequence"/>
</dbReference>
<dbReference type="InterPro" id="IPR050407">
    <property type="entry name" value="Geranylgeranyl_reductase"/>
</dbReference>
<sequence>MDTVYDAAVLGAGIAGSSVAKALADKGWRILLIDRQQFPRHKVCGEFLSPESLCSLRSLGLLEAVTSLQPSEIRQVRLILNHGAVIDIPLPGTALGVSRYALDAAIHEAARRSGVDVVTGATAAGLDSIDRRYRIMTKQENRQQLYDVGAVIAAWGANRRAGLLAHGAGGPVNKSYVGIKSHYRGIEMERVVELYFFSGGYMGLCPIEGGAVNVAALLTQKTVKNADADKSIAGMIAYAASRNERLAERLRAGIPVPGTQKAVAPVDPARKLIAWDSIPHVGDASVMIPPLCGDGMSMALRSAQLCANAGHSYLCGDMTLGDWQRDYSAAVEREFTGPLYWGRLLQGLLGVPAVPRMFAAIHGMAPGLTSKLIRLTRLNI</sequence>
<dbReference type="Pfam" id="PF01494">
    <property type="entry name" value="FAD_binding_3"/>
    <property type="match status" value="1"/>
</dbReference>
<dbReference type="PANTHER" id="PTHR42685">
    <property type="entry name" value="GERANYLGERANYL DIPHOSPHATE REDUCTASE"/>
    <property type="match status" value="1"/>
</dbReference>
<dbReference type="RefSeq" id="WP_236343306.1">
    <property type="nucleotide sequence ID" value="NZ_CAKMMF010000015.1"/>
</dbReference>
<comment type="caution">
    <text evidence="2">The sequence shown here is derived from an EMBL/GenBank/DDBJ whole genome shotgun (WGS) entry which is preliminary data.</text>
</comment>
<gene>
    <name evidence="2" type="ORF">PAECIP111893_02941</name>
</gene>
<organism evidence="2 3">
    <name type="scientific">Paenibacillus plantiphilus</name>
    <dbReference type="NCBI Taxonomy" id="2905650"/>
    <lineage>
        <taxon>Bacteria</taxon>
        <taxon>Bacillati</taxon>
        <taxon>Bacillota</taxon>
        <taxon>Bacilli</taxon>
        <taxon>Bacillales</taxon>
        <taxon>Paenibacillaceae</taxon>
        <taxon>Paenibacillus</taxon>
    </lineage>
</organism>
<name>A0ABM9CAW8_9BACL</name>
<evidence type="ECO:0000313" key="2">
    <source>
        <dbReference type="EMBL" id="CAH1208945.1"/>
    </source>
</evidence>
<dbReference type="InterPro" id="IPR002938">
    <property type="entry name" value="FAD-bd"/>
</dbReference>
<evidence type="ECO:0000313" key="3">
    <source>
        <dbReference type="Proteomes" id="UP000838686"/>
    </source>
</evidence>
<dbReference type="PANTHER" id="PTHR42685:SF22">
    <property type="entry name" value="CONDITIONED MEDIUM FACTOR RECEPTOR 1"/>
    <property type="match status" value="1"/>
</dbReference>
<reference evidence="2" key="1">
    <citation type="submission" date="2022-01" db="EMBL/GenBank/DDBJ databases">
        <authorList>
            <person name="Criscuolo A."/>
        </authorList>
    </citation>
    <scope>NUCLEOTIDE SEQUENCE</scope>
    <source>
        <strain evidence="2">CIP111893</strain>
    </source>
</reference>
<proteinExistence type="predicted"/>
<evidence type="ECO:0000259" key="1">
    <source>
        <dbReference type="Pfam" id="PF01494"/>
    </source>
</evidence>
<dbReference type="SUPFAM" id="SSF51905">
    <property type="entry name" value="FAD/NAD(P)-binding domain"/>
    <property type="match status" value="1"/>
</dbReference>